<dbReference type="EMBL" id="JARBHB010000012">
    <property type="protein sequence ID" value="KAJ8871911.1"/>
    <property type="molecule type" value="Genomic_DNA"/>
</dbReference>
<protein>
    <submittedName>
        <fullName evidence="2">Uncharacterized protein</fullName>
    </submittedName>
</protein>
<evidence type="ECO:0000313" key="3">
    <source>
        <dbReference type="Proteomes" id="UP001159363"/>
    </source>
</evidence>
<feature type="region of interest" description="Disordered" evidence="1">
    <location>
        <begin position="208"/>
        <end position="228"/>
    </location>
</feature>
<organism evidence="2 3">
    <name type="scientific">Dryococelus australis</name>
    <dbReference type="NCBI Taxonomy" id="614101"/>
    <lineage>
        <taxon>Eukaryota</taxon>
        <taxon>Metazoa</taxon>
        <taxon>Ecdysozoa</taxon>
        <taxon>Arthropoda</taxon>
        <taxon>Hexapoda</taxon>
        <taxon>Insecta</taxon>
        <taxon>Pterygota</taxon>
        <taxon>Neoptera</taxon>
        <taxon>Polyneoptera</taxon>
        <taxon>Phasmatodea</taxon>
        <taxon>Verophasmatodea</taxon>
        <taxon>Anareolatae</taxon>
        <taxon>Phasmatidae</taxon>
        <taxon>Eurycanthinae</taxon>
        <taxon>Dryococelus</taxon>
    </lineage>
</organism>
<name>A0ABQ9GIM9_9NEOP</name>
<dbReference type="Proteomes" id="UP001159363">
    <property type="component" value="Chromosome 11"/>
</dbReference>
<keyword evidence="3" id="KW-1185">Reference proteome</keyword>
<gene>
    <name evidence="2" type="ORF">PR048_028251</name>
</gene>
<evidence type="ECO:0000313" key="2">
    <source>
        <dbReference type="EMBL" id="KAJ8871911.1"/>
    </source>
</evidence>
<accession>A0ABQ9GIM9</accession>
<evidence type="ECO:0000256" key="1">
    <source>
        <dbReference type="SAM" id="MobiDB-lite"/>
    </source>
</evidence>
<comment type="caution">
    <text evidence="2">The sequence shown here is derived from an EMBL/GenBank/DDBJ whole genome shotgun (WGS) entry which is preliminary data.</text>
</comment>
<proteinExistence type="predicted"/>
<reference evidence="2 3" key="1">
    <citation type="submission" date="2023-02" db="EMBL/GenBank/DDBJ databases">
        <title>LHISI_Scaffold_Assembly.</title>
        <authorList>
            <person name="Stuart O.P."/>
            <person name="Cleave R."/>
            <person name="Magrath M.J.L."/>
            <person name="Mikheyev A.S."/>
        </authorList>
    </citation>
    <scope>NUCLEOTIDE SEQUENCE [LARGE SCALE GENOMIC DNA]</scope>
    <source>
        <strain evidence="2">Daus_M_001</strain>
        <tissue evidence="2">Leg muscle</tissue>
    </source>
</reference>
<sequence>MLQLEEELNLDEKLSNWNVVRCYTFQLHQVARTTQFIPEPRKLLRLNIPRLTAAARGDIRESGGNVTQLCMDLQNGPLHVFGEHKDCHTMYCVRKDYLEVNYVPLLSNAKIFPEIVQCSDILLRRAGRLTEHVTTNVAENYMSLVSKYGGGKRIDFSKSGAYQCRCLVVALYHYTGPSYIDIPWKMQTDQSPGVTTINIIKRRENRRAARRLSSDNDTPQTKRRKIEVSTNAEYEPDAAEIYIDVEEEMERRKKYVLDLFAEEVDCKEKCLLL</sequence>